<comment type="caution">
    <text evidence="2">The sequence shown here is derived from an EMBL/GenBank/DDBJ whole genome shotgun (WGS) entry which is preliminary data.</text>
</comment>
<dbReference type="SUPFAM" id="SSF56024">
    <property type="entry name" value="Phospholipase D/nuclease"/>
    <property type="match status" value="1"/>
</dbReference>
<dbReference type="InterPro" id="IPR001736">
    <property type="entry name" value="PLipase_D/transphosphatidylase"/>
</dbReference>
<evidence type="ECO:0000313" key="3">
    <source>
        <dbReference type="Proteomes" id="UP000005019"/>
    </source>
</evidence>
<protein>
    <submittedName>
        <fullName evidence="2">Phospholipase D family</fullName>
    </submittedName>
</protein>
<dbReference type="STRING" id="1000565.METUNv1_04015"/>
<dbReference type="PROSITE" id="PS50035">
    <property type="entry name" value="PLD"/>
    <property type="match status" value="1"/>
</dbReference>
<dbReference type="PANTHER" id="PTHR21248">
    <property type="entry name" value="CARDIOLIPIN SYNTHASE"/>
    <property type="match status" value="1"/>
</dbReference>
<reference evidence="2 3" key="1">
    <citation type="journal article" date="2011" name="J. Bacteriol.">
        <title>Genome sequence of Methyloversatilis universalis FAM5T, a methylotrophic representative of the order Rhodocyclales.</title>
        <authorList>
            <person name="Kittichotirat W."/>
            <person name="Good N.M."/>
            <person name="Hall R."/>
            <person name="Bringel F."/>
            <person name="Lajus A."/>
            <person name="Medigue C."/>
            <person name="Smalley N.E."/>
            <person name="Beck D."/>
            <person name="Bumgarner R."/>
            <person name="Vuilleumier S."/>
            <person name="Kalyuzhnaya M.G."/>
        </authorList>
    </citation>
    <scope>NUCLEOTIDE SEQUENCE [LARGE SCALE GENOMIC DNA]</scope>
    <source>
        <strain evidence="3">ATCC BAA-1314 / JCM 13912 / FAM5</strain>
    </source>
</reference>
<dbReference type="Gene3D" id="3.30.870.10">
    <property type="entry name" value="Endonuclease Chain A"/>
    <property type="match status" value="1"/>
</dbReference>
<feature type="domain" description="PLD phosphodiesterase" evidence="1">
    <location>
        <begin position="7"/>
        <end position="34"/>
    </location>
</feature>
<dbReference type="EMBL" id="AFHG01000059">
    <property type="protein sequence ID" value="EGK70047.1"/>
    <property type="molecule type" value="Genomic_DNA"/>
</dbReference>
<dbReference type="AlphaFoldDB" id="F5RI65"/>
<dbReference type="Proteomes" id="UP000005019">
    <property type="component" value="Unassembled WGS sequence"/>
</dbReference>
<dbReference type="GO" id="GO:0032049">
    <property type="term" value="P:cardiolipin biosynthetic process"/>
    <property type="evidence" value="ECO:0007669"/>
    <property type="project" value="UniProtKB-ARBA"/>
</dbReference>
<dbReference type="GO" id="GO:0030572">
    <property type="term" value="F:phosphatidyltransferase activity"/>
    <property type="evidence" value="ECO:0007669"/>
    <property type="project" value="UniProtKB-ARBA"/>
</dbReference>
<dbReference type="Pfam" id="PF13091">
    <property type="entry name" value="PLDc_2"/>
    <property type="match status" value="1"/>
</dbReference>
<proteinExistence type="predicted"/>
<dbReference type="RefSeq" id="WP_008064852.1">
    <property type="nucleotide sequence ID" value="NZ_AFHG01000059.1"/>
</dbReference>
<sequence length="94" mass="10836">MRIHELQDALLHAKTPVIDGVLSTVGSSNMDWRSFAANNEVNAVVFGEDFGREMARMFERDLAASQLITAAEWRQRPLWSRLQQAVSRLFERWC</sequence>
<keyword evidence="3" id="KW-1185">Reference proteome</keyword>
<gene>
    <name evidence="2" type="ORF">METUNv1_04015</name>
</gene>
<evidence type="ECO:0000313" key="2">
    <source>
        <dbReference type="EMBL" id="EGK70047.1"/>
    </source>
</evidence>
<accession>F5RI65</accession>
<evidence type="ECO:0000259" key="1">
    <source>
        <dbReference type="PROSITE" id="PS50035"/>
    </source>
</evidence>
<dbReference type="SMART" id="SM00155">
    <property type="entry name" value="PLDc"/>
    <property type="match status" value="1"/>
</dbReference>
<organism evidence="2 3">
    <name type="scientific">Methyloversatilis universalis (strain ATCC BAA-1314 / DSM 25237 / JCM 13912 / CCUG 52030 / FAM5)</name>
    <dbReference type="NCBI Taxonomy" id="1000565"/>
    <lineage>
        <taxon>Bacteria</taxon>
        <taxon>Pseudomonadati</taxon>
        <taxon>Pseudomonadota</taxon>
        <taxon>Betaproteobacteria</taxon>
        <taxon>Nitrosomonadales</taxon>
        <taxon>Sterolibacteriaceae</taxon>
        <taxon>Methyloversatilis</taxon>
    </lineage>
</organism>
<name>F5RI65_METUF</name>
<dbReference type="eggNOG" id="COG1502">
    <property type="taxonomic scope" value="Bacteria"/>
</dbReference>
<dbReference type="InterPro" id="IPR025202">
    <property type="entry name" value="PLD-like_dom"/>
</dbReference>
<dbReference type="PANTHER" id="PTHR21248:SF22">
    <property type="entry name" value="PHOSPHOLIPASE D"/>
    <property type="match status" value="1"/>
</dbReference>